<dbReference type="PROSITE" id="PS50977">
    <property type="entry name" value="HTH_TETR_2"/>
    <property type="match status" value="1"/>
</dbReference>
<keyword evidence="3" id="KW-0804">Transcription</keyword>
<dbReference type="PANTHER" id="PTHR47506:SF1">
    <property type="entry name" value="HTH-TYPE TRANSCRIPTIONAL REGULATOR YJDC"/>
    <property type="match status" value="1"/>
</dbReference>
<feature type="DNA-binding region" description="H-T-H motif" evidence="4">
    <location>
        <begin position="45"/>
        <end position="64"/>
    </location>
</feature>
<evidence type="ECO:0000313" key="8">
    <source>
        <dbReference type="Proteomes" id="UP000242886"/>
    </source>
</evidence>
<name>A0A7Z7MVD2_9PROT</name>
<accession>A0A7Z7MVD2</accession>
<dbReference type="InterPro" id="IPR009057">
    <property type="entry name" value="Homeodomain-like_sf"/>
</dbReference>
<dbReference type="InterPro" id="IPR036271">
    <property type="entry name" value="Tet_transcr_reg_TetR-rel_C_sf"/>
</dbReference>
<feature type="domain" description="HTH tetR-type" evidence="6">
    <location>
        <begin position="22"/>
        <end position="82"/>
    </location>
</feature>
<sequence>MPADAARPGRRGAGRPKGKNRDAMLAKILVVARRHFAEKGYAQTTFLGIARDADISHTAIYSYYESKADLYLATLIATQQRFLPDFIKAMEETSTLRERFQRLMALSATAHAEDDSIIGFLSAVPIEMRRHPELNTTLLQQNDAAFGTMAAMFDEAKRSGELATNASTINLVSAFFGGTIGVALFEYGIQVTSLTEAMNVFFDMLDGDIYTAD</sequence>
<dbReference type="EMBL" id="LT837803">
    <property type="protein sequence ID" value="SMB25050.1"/>
    <property type="molecule type" value="Genomic_DNA"/>
</dbReference>
<proteinExistence type="predicted"/>
<evidence type="ECO:0000259" key="6">
    <source>
        <dbReference type="PROSITE" id="PS50977"/>
    </source>
</evidence>
<dbReference type="InterPro" id="IPR001647">
    <property type="entry name" value="HTH_TetR"/>
</dbReference>
<evidence type="ECO:0000256" key="5">
    <source>
        <dbReference type="SAM" id="MobiDB-lite"/>
    </source>
</evidence>
<dbReference type="Proteomes" id="UP000242886">
    <property type="component" value="Chromosome SDENCHOL"/>
</dbReference>
<evidence type="ECO:0000313" key="7">
    <source>
        <dbReference type="EMBL" id="SMB25050.1"/>
    </source>
</evidence>
<dbReference type="Gene3D" id="1.10.10.60">
    <property type="entry name" value="Homeodomain-like"/>
    <property type="match status" value="1"/>
</dbReference>
<keyword evidence="2 4" id="KW-0238">DNA-binding</keyword>
<dbReference type="Gene3D" id="1.10.357.10">
    <property type="entry name" value="Tetracycline Repressor, domain 2"/>
    <property type="match status" value="1"/>
</dbReference>
<keyword evidence="8" id="KW-1185">Reference proteome</keyword>
<organism evidence="7 8">
    <name type="scientific">Sterolibacterium denitrificans</name>
    <dbReference type="NCBI Taxonomy" id="157592"/>
    <lineage>
        <taxon>Bacteria</taxon>
        <taxon>Pseudomonadati</taxon>
        <taxon>Pseudomonadota</taxon>
        <taxon>Betaproteobacteria</taxon>
        <taxon>Nitrosomonadales</taxon>
        <taxon>Sterolibacteriaceae</taxon>
        <taxon>Sterolibacterium</taxon>
    </lineage>
</organism>
<feature type="region of interest" description="Disordered" evidence="5">
    <location>
        <begin position="1"/>
        <end position="20"/>
    </location>
</feature>
<evidence type="ECO:0000256" key="2">
    <source>
        <dbReference type="ARBA" id="ARBA00023125"/>
    </source>
</evidence>
<gene>
    <name evidence="7" type="ORF">SDENCHOL_11197</name>
</gene>
<dbReference type="RefSeq" id="WP_172955011.1">
    <property type="nucleotide sequence ID" value="NZ_LT837803.1"/>
</dbReference>
<dbReference type="PANTHER" id="PTHR47506">
    <property type="entry name" value="TRANSCRIPTIONAL REGULATORY PROTEIN"/>
    <property type="match status" value="1"/>
</dbReference>
<dbReference type="SUPFAM" id="SSF46689">
    <property type="entry name" value="Homeodomain-like"/>
    <property type="match status" value="1"/>
</dbReference>
<evidence type="ECO:0000256" key="1">
    <source>
        <dbReference type="ARBA" id="ARBA00023015"/>
    </source>
</evidence>
<dbReference type="PRINTS" id="PR00455">
    <property type="entry name" value="HTHTETR"/>
</dbReference>
<keyword evidence="1" id="KW-0805">Transcription regulation</keyword>
<feature type="compositionally biased region" description="Basic residues" evidence="5">
    <location>
        <begin position="8"/>
        <end position="18"/>
    </location>
</feature>
<dbReference type="SUPFAM" id="SSF48498">
    <property type="entry name" value="Tetracyclin repressor-like, C-terminal domain"/>
    <property type="match status" value="1"/>
</dbReference>
<reference evidence="7" key="1">
    <citation type="submission" date="2017-03" db="EMBL/GenBank/DDBJ databases">
        <authorList>
            <consortium name="AG Boll"/>
        </authorList>
    </citation>
    <scope>NUCLEOTIDE SEQUENCE [LARGE SCALE GENOMIC DNA]</scope>
    <source>
        <strain evidence="7">Chol</strain>
    </source>
</reference>
<dbReference type="Pfam" id="PF00440">
    <property type="entry name" value="TetR_N"/>
    <property type="match status" value="1"/>
</dbReference>
<evidence type="ECO:0000256" key="3">
    <source>
        <dbReference type="ARBA" id="ARBA00023163"/>
    </source>
</evidence>
<protein>
    <submittedName>
        <fullName evidence="7">Transcriptional regulatory protein</fullName>
    </submittedName>
</protein>
<dbReference type="AlphaFoldDB" id="A0A7Z7MVD2"/>
<evidence type="ECO:0000256" key="4">
    <source>
        <dbReference type="PROSITE-ProRule" id="PRU00335"/>
    </source>
</evidence>
<dbReference type="GO" id="GO:0003677">
    <property type="term" value="F:DNA binding"/>
    <property type="evidence" value="ECO:0007669"/>
    <property type="project" value="UniProtKB-UniRule"/>
</dbReference>